<name>A0A1R4FIZ5_9MICO</name>
<feature type="domain" description="Bacterial type II secretion system protein E" evidence="3">
    <location>
        <begin position="178"/>
        <end position="456"/>
    </location>
</feature>
<feature type="region of interest" description="Disordered" evidence="2">
    <location>
        <begin position="1"/>
        <end position="66"/>
    </location>
</feature>
<feature type="compositionally biased region" description="Polar residues" evidence="2">
    <location>
        <begin position="12"/>
        <end position="27"/>
    </location>
</feature>
<dbReference type="PANTHER" id="PTHR30486:SF6">
    <property type="entry name" value="TYPE IV PILUS RETRACTATION ATPASE PILT"/>
    <property type="match status" value="1"/>
</dbReference>
<dbReference type="EMBL" id="FUHU01000025">
    <property type="protein sequence ID" value="SJM55849.1"/>
    <property type="molecule type" value="Genomic_DNA"/>
</dbReference>
<dbReference type="Proteomes" id="UP000195787">
    <property type="component" value="Unassembled WGS sequence"/>
</dbReference>
<keyword evidence="5" id="KW-1185">Reference proteome</keyword>
<dbReference type="RefSeq" id="WP_143244641.1">
    <property type="nucleotide sequence ID" value="NZ_FUHU01000025.1"/>
</dbReference>
<dbReference type="InterPro" id="IPR001482">
    <property type="entry name" value="T2SS/T4SS_dom"/>
</dbReference>
<proteinExistence type="inferred from homology"/>
<dbReference type="AlphaFoldDB" id="A0A1R4FIZ5"/>
<evidence type="ECO:0000256" key="2">
    <source>
        <dbReference type="SAM" id="MobiDB-lite"/>
    </source>
</evidence>
<dbReference type="GO" id="GO:0016887">
    <property type="term" value="F:ATP hydrolysis activity"/>
    <property type="evidence" value="ECO:0007669"/>
    <property type="project" value="InterPro"/>
</dbReference>
<dbReference type="Gene3D" id="3.30.450.380">
    <property type="match status" value="1"/>
</dbReference>
<evidence type="ECO:0000313" key="4">
    <source>
        <dbReference type="EMBL" id="SJM55849.1"/>
    </source>
</evidence>
<dbReference type="GeneID" id="303172512"/>
<comment type="similarity">
    <text evidence="1">Belongs to the GSP E family.</text>
</comment>
<keyword evidence="4" id="KW-0378">Hydrolase</keyword>
<dbReference type="Gene3D" id="3.40.50.300">
    <property type="entry name" value="P-loop containing nucleotide triphosphate hydrolases"/>
    <property type="match status" value="1"/>
</dbReference>
<dbReference type="CDD" id="cd01130">
    <property type="entry name" value="VirB11-like_ATPase"/>
    <property type="match status" value="1"/>
</dbReference>
<reference evidence="4 5" key="1">
    <citation type="submission" date="2017-02" db="EMBL/GenBank/DDBJ databases">
        <authorList>
            <person name="Peterson S.W."/>
        </authorList>
    </citation>
    <scope>NUCLEOTIDE SEQUENCE [LARGE SCALE GENOMIC DNA]</scope>
    <source>
        <strain evidence="4 5">LMG 22410</strain>
    </source>
</reference>
<protein>
    <submittedName>
        <fullName evidence="4">Type II/IV secretion system ATP hydrolase TadA/VirB11/CpaF, TadA subfamily</fullName>
    </submittedName>
</protein>
<dbReference type="OrthoDB" id="9810761at2"/>
<evidence type="ECO:0000313" key="5">
    <source>
        <dbReference type="Proteomes" id="UP000195787"/>
    </source>
</evidence>
<gene>
    <name evidence="4" type="ORF">CZ674_04730</name>
</gene>
<dbReference type="InterPro" id="IPR050921">
    <property type="entry name" value="T4SS_GSP_E_ATPase"/>
</dbReference>
<organism evidence="4 5">
    <name type="scientific">Agrococcus casei LMG 22410</name>
    <dbReference type="NCBI Taxonomy" id="1255656"/>
    <lineage>
        <taxon>Bacteria</taxon>
        <taxon>Bacillati</taxon>
        <taxon>Actinomycetota</taxon>
        <taxon>Actinomycetes</taxon>
        <taxon>Micrococcales</taxon>
        <taxon>Microbacteriaceae</taxon>
        <taxon>Agrococcus</taxon>
    </lineage>
</organism>
<sequence length="529" mass="57946">MTNHEDDLQSLPIFSQQAPSTDETQTGPRPRNIDKLLRDAGSAPSRKTVREQEREQPTYESVAMPPAAAAVQPAPLSADVNWELVKDHTSIVSTAITEEQTARYDRGESFADTTRHSIARRAAIDALDQHVSRETRVSGERALLSPAEHAAHVEAVLSTMFGLGRLQPLVDNLLIENIHINGFDNVRVQYTDGSWEQISPIANSDDEVADMVRMLATNRGDEARPFDKINSRINLDITPRDSLAGAARIIGLLPPVVPRISVVIRLHRVIETSLNDMVARQSINHPAAALLTAAVAGKCSIMAAGEPGAGKTTMLRALASAIDPTEPIATIENERELYLDRMPERHHMVVAMQGVPGYKDPDSITGTRGEVTLLELLADSLRLNTQRIIVGELRGGEVRAMFQAMQAGAGSFSTVHANSAADTIERLVTLFLDNADVNEAYAKRRIMQDVDLILHLGRIRAADGSQRRVVTEIAQVQSAENRPTVAPIFRYDPAQEQLVPVTLPSDELLRKLEEHGFDRQLLHPGGEVA</sequence>
<dbReference type="PANTHER" id="PTHR30486">
    <property type="entry name" value="TWITCHING MOTILITY PROTEIN PILT"/>
    <property type="match status" value="1"/>
</dbReference>
<accession>A0A1R4FIZ5</accession>
<dbReference type="Pfam" id="PF00437">
    <property type="entry name" value="T2SSE"/>
    <property type="match status" value="1"/>
</dbReference>
<dbReference type="InterPro" id="IPR027417">
    <property type="entry name" value="P-loop_NTPase"/>
</dbReference>
<feature type="compositionally biased region" description="Basic and acidic residues" evidence="2">
    <location>
        <begin position="48"/>
        <end position="57"/>
    </location>
</feature>
<evidence type="ECO:0000259" key="3">
    <source>
        <dbReference type="Pfam" id="PF00437"/>
    </source>
</evidence>
<evidence type="ECO:0000256" key="1">
    <source>
        <dbReference type="ARBA" id="ARBA00006611"/>
    </source>
</evidence>
<dbReference type="SUPFAM" id="SSF52540">
    <property type="entry name" value="P-loop containing nucleoside triphosphate hydrolases"/>
    <property type="match status" value="1"/>
</dbReference>